<evidence type="ECO:0000256" key="5">
    <source>
        <dbReference type="ARBA" id="ARBA00022989"/>
    </source>
</evidence>
<keyword evidence="4 9" id="KW-0812">Transmembrane</keyword>
<dbReference type="PANTHER" id="PTHR42643:SF24">
    <property type="entry name" value="IONOTROPIC RECEPTOR 60A"/>
    <property type="match status" value="1"/>
</dbReference>
<organism evidence="10 11">
    <name type="scientific">Scylla paramamosain</name>
    <name type="common">Mud crab</name>
    <dbReference type="NCBI Taxonomy" id="85552"/>
    <lineage>
        <taxon>Eukaryota</taxon>
        <taxon>Metazoa</taxon>
        <taxon>Ecdysozoa</taxon>
        <taxon>Arthropoda</taxon>
        <taxon>Crustacea</taxon>
        <taxon>Multicrustacea</taxon>
        <taxon>Malacostraca</taxon>
        <taxon>Eumalacostraca</taxon>
        <taxon>Eucarida</taxon>
        <taxon>Decapoda</taxon>
        <taxon>Pleocyemata</taxon>
        <taxon>Brachyura</taxon>
        <taxon>Eubrachyura</taxon>
        <taxon>Portunoidea</taxon>
        <taxon>Portunidae</taxon>
        <taxon>Portuninae</taxon>
        <taxon>Scylla</taxon>
    </lineage>
</organism>
<keyword evidence="3" id="KW-1003">Cell membrane</keyword>
<dbReference type="PANTHER" id="PTHR42643">
    <property type="entry name" value="IONOTROPIC RECEPTOR 20A-RELATED"/>
    <property type="match status" value="1"/>
</dbReference>
<sequence>MTRYPFQPTNLSERTKFISMWVRGKSTRSIARETGVSASTVCRWINRWRQEGNVYNKPRSCSSPYVKASRGQVLASPEAKALGAVQAVTASQVQHQCPVILVLNNPSQVTLTFLKEVQVVQGPRGVSVFHVKAENLEDNITLTHFRATVDNVRQAVSKITRTRRFTSAPTLKVAIELLPHHSISWVEDPETPEGGRLDFTGYMDRTIRYFAKGMNFTPKYVLSPERTFGTKLPDGSWTGMMGMVVREVSEAKDGKVRPLQPCVLKVSVLSGSSSRALLKPNSVSLTPNADVAWPTEWWWWQRVDVESGVFREVANLEEEGRLKFHTQAQFPTSLDTLVRAGDHVLVDIEITIRNLIALDVSQKGRCDFYLSRDGFLPYSSAIMSQKTNPLIHGLNARVIALTESGLFKYWMQDVPNFTTCNSVPKTVLFTTTLSTTNLWGMFAVLAGGLTAGLVVWCAELMGSYVMEYCCLTPSSA</sequence>
<dbReference type="InterPro" id="IPR052192">
    <property type="entry name" value="Insect_Ionotropic_Sensory_Rcpt"/>
</dbReference>
<evidence type="ECO:0000256" key="4">
    <source>
        <dbReference type="ARBA" id="ARBA00022692"/>
    </source>
</evidence>
<keyword evidence="6 9" id="KW-0472">Membrane</keyword>
<dbReference type="GO" id="GO:0005634">
    <property type="term" value="C:nucleus"/>
    <property type="evidence" value="ECO:0007669"/>
    <property type="project" value="UniProtKB-SubCell"/>
</dbReference>
<evidence type="ECO:0000256" key="6">
    <source>
        <dbReference type="ARBA" id="ARBA00023136"/>
    </source>
</evidence>
<dbReference type="EMBL" id="JARAKH010000034">
    <property type="protein sequence ID" value="KAK8384814.1"/>
    <property type="molecule type" value="Genomic_DNA"/>
</dbReference>
<evidence type="ECO:0000313" key="10">
    <source>
        <dbReference type="EMBL" id="KAK8384814.1"/>
    </source>
</evidence>
<proteinExistence type="predicted"/>
<feature type="transmembrane region" description="Helical" evidence="9">
    <location>
        <begin position="438"/>
        <end position="458"/>
    </location>
</feature>
<dbReference type="AlphaFoldDB" id="A0AAW0TB01"/>
<keyword evidence="7" id="KW-0675">Receptor</keyword>
<accession>A0AAW0TB01</accession>
<reference evidence="10 11" key="1">
    <citation type="submission" date="2023-03" db="EMBL/GenBank/DDBJ databases">
        <title>High-quality genome of Scylla paramamosain provides insights in environmental adaptation.</title>
        <authorList>
            <person name="Zhang L."/>
        </authorList>
    </citation>
    <scope>NUCLEOTIDE SEQUENCE [LARGE SCALE GENOMIC DNA]</scope>
    <source>
        <strain evidence="10">LZ_2023a</strain>
        <tissue evidence="10">Muscle</tissue>
    </source>
</reference>
<comment type="subcellular location">
    <subcellularLocation>
        <location evidence="2">Cell membrane</location>
        <topology evidence="2">Multi-pass membrane protein</topology>
    </subcellularLocation>
    <subcellularLocation>
        <location evidence="1">Nucleus</location>
    </subcellularLocation>
</comment>
<evidence type="ECO:0000256" key="8">
    <source>
        <dbReference type="ARBA" id="ARBA00023180"/>
    </source>
</evidence>
<dbReference type="InterPro" id="IPR036388">
    <property type="entry name" value="WH-like_DNA-bd_sf"/>
</dbReference>
<dbReference type="Pfam" id="PF13384">
    <property type="entry name" value="HTH_23"/>
    <property type="match status" value="1"/>
</dbReference>
<dbReference type="Proteomes" id="UP001487740">
    <property type="component" value="Unassembled WGS sequence"/>
</dbReference>
<evidence type="ECO:0000313" key="11">
    <source>
        <dbReference type="Proteomes" id="UP001487740"/>
    </source>
</evidence>
<evidence type="ECO:0000256" key="9">
    <source>
        <dbReference type="SAM" id="Phobius"/>
    </source>
</evidence>
<dbReference type="Gene3D" id="1.10.10.10">
    <property type="entry name" value="Winged helix-like DNA-binding domain superfamily/Winged helix DNA-binding domain"/>
    <property type="match status" value="1"/>
</dbReference>
<keyword evidence="5 9" id="KW-1133">Transmembrane helix</keyword>
<dbReference type="SUPFAM" id="SSF46689">
    <property type="entry name" value="Homeodomain-like"/>
    <property type="match status" value="1"/>
</dbReference>
<protein>
    <submittedName>
        <fullName evidence="10">Uncharacterized protein</fullName>
    </submittedName>
</protein>
<name>A0AAW0TB01_SCYPA</name>
<gene>
    <name evidence="10" type="ORF">O3P69_014397</name>
</gene>
<dbReference type="InterPro" id="IPR009057">
    <property type="entry name" value="Homeodomain-like_sf"/>
</dbReference>
<evidence type="ECO:0000256" key="3">
    <source>
        <dbReference type="ARBA" id="ARBA00022475"/>
    </source>
</evidence>
<keyword evidence="11" id="KW-1185">Reference proteome</keyword>
<dbReference type="Gene3D" id="3.40.190.10">
    <property type="entry name" value="Periplasmic binding protein-like II"/>
    <property type="match status" value="1"/>
</dbReference>
<evidence type="ECO:0000256" key="1">
    <source>
        <dbReference type="ARBA" id="ARBA00004123"/>
    </source>
</evidence>
<evidence type="ECO:0000256" key="7">
    <source>
        <dbReference type="ARBA" id="ARBA00023170"/>
    </source>
</evidence>
<keyword evidence="8" id="KW-0325">Glycoprotein</keyword>
<dbReference type="SUPFAM" id="SSF53850">
    <property type="entry name" value="Periplasmic binding protein-like II"/>
    <property type="match status" value="1"/>
</dbReference>
<evidence type="ECO:0000256" key="2">
    <source>
        <dbReference type="ARBA" id="ARBA00004651"/>
    </source>
</evidence>
<comment type="caution">
    <text evidence="10">The sequence shown here is derived from an EMBL/GenBank/DDBJ whole genome shotgun (WGS) entry which is preliminary data.</text>
</comment>
<dbReference type="GO" id="GO:0005886">
    <property type="term" value="C:plasma membrane"/>
    <property type="evidence" value="ECO:0007669"/>
    <property type="project" value="UniProtKB-SubCell"/>
</dbReference>